<dbReference type="PANTHER" id="PTHR12631:SF10">
    <property type="entry name" value="BETA-XYLOSIDASE-LIKE PROTEIN-RELATED"/>
    <property type="match status" value="1"/>
</dbReference>
<dbReference type="InterPro" id="IPR007016">
    <property type="entry name" value="O-antigen_ligase-rel_domated"/>
</dbReference>
<keyword evidence="4 6" id="KW-0472">Membrane</keyword>
<evidence type="ECO:0000256" key="1">
    <source>
        <dbReference type="ARBA" id="ARBA00004141"/>
    </source>
</evidence>
<feature type="transmembrane region" description="Helical" evidence="6">
    <location>
        <begin position="655"/>
        <end position="672"/>
    </location>
</feature>
<evidence type="ECO:0000256" key="3">
    <source>
        <dbReference type="ARBA" id="ARBA00022989"/>
    </source>
</evidence>
<dbReference type="GO" id="GO:0016020">
    <property type="term" value="C:membrane"/>
    <property type="evidence" value="ECO:0007669"/>
    <property type="project" value="UniProtKB-SubCell"/>
</dbReference>
<dbReference type="SUPFAM" id="SSF51445">
    <property type="entry name" value="(Trans)glycosidases"/>
    <property type="match status" value="1"/>
</dbReference>
<feature type="transmembrane region" description="Helical" evidence="6">
    <location>
        <begin position="397"/>
        <end position="418"/>
    </location>
</feature>
<evidence type="ECO:0000256" key="2">
    <source>
        <dbReference type="ARBA" id="ARBA00022692"/>
    </source>
</evidence>
<feature type="domain" description="O-antigen ligase-related" evidence="7">
    <location>
        <begin position="683"/>
        <end position="825"/>
    </location>
</feature>
<proteinExistence type="predicted"/>
<feature type="transmembrane region" description="Helical" evidence="6">
    <location>
        <begin position="555"/>
        <end position="572"/>
    </location>
</feature>
<feature type="region of interest" description="Disordered" evidence="5">
    <location>
        <begin position="34"/>
        <end position="53"/>
    </location>
</feature>
<organism evidence="8">
    <name type="scientific">Caldilineaceae bacterium SB0661_bin_32</name>
    <dbReference type="NCBI Taxonomy" id="2605255"/>
    <lineage>
        <taxon>Bacteria</taxon>
        <taxon>Bacillati</taxon>
        <taxon>Chloroflexota</taxon>
        <taxon>Caldilineae</taxon>
        <taxon>Caldilineales</taxon>
        <taxon>Caldilineaceae</taxon>
    </lineage>
</organism>
<evidence type="ECO:0000313" key="8">
    <source>
        <dbReference type="EMBL" id="MYC94831.1"/>
    </source>
</evidence>
<dbReference type="GO" id="GO:0004553">
    <property type="term" value="F:hydrolase activity, hydrolyzing O-glycosyl compounds"/>
    <property type="evidence" value="ECO:0007669"/>
    <property type="project" value="TreeGrafter"/>
</dbReference>
<comment type="subcellular location">
    <subcellularLocation>
        <location evidence="1">Membrane</location>
        <topology evidence="1">Multi-pass membrane protein</topology>
    </subcellularLocation>
</comment>
<dbReference type="EMBL" id="VXMH01000034">
    <property type="protein sequence ID" value="MYC94831.1"/>
    <property type="molecule type" value="Genomic_DNA"/>
</dbReference>
<keyword evidence="3 6" id="KW-1133">Transmembrane helix</keyword>
<evidence type="ECO:0000259" key="7">
    <source>
        <dbReference type="Pfam" id="PF04932"/>
    </source>
</evidence>
<evidence type="ECO:0000256" key="4">
    <source>
        <dbReference type="ARBA" id="ARBA00023136"/>
    </source>
</evidence>
<dbReference type="PANTHER" id="PTHR12631">
    <property type="entry name" value="ALPHA-L-IDURONIDASE"/>
    <property type="match status" value="1"/>
</dbReference>
<gene>
    <name evidence="8" type="ORF">F4X14_07655</name>
</gene>
<sequence length="893" mass="97574">MAIRLLHLAFLYAVLCYLGVEIALTLRDLREQDPGGLPATEEPRSQSSPAGRTPFLGVTVELEQYDTPLERQQALHRLRGAGFGWVRQRIDWSRIEPQPGAFQWAWTDQVLTETAAAGLVPVIVLDGSPAWARDSVDRPPPGALENDLPWRLAPPAAPETFARFAAAFARRYRDTVRFYQIWDEPNIAPHWGNRLIDPVGYAGLLRAAAVAVRDADPDAVILAAALAPTQDRGHTAIDEGFFLQRLYAAGAAPYFDAVLVQPFGFGSGPEDARSRVDALNFRRAAWVRRVMVAAGDAQTPVWVVRFGWNRHVQDHWKTVSTADQLRLTEGAIRHARAHWPWLAAMGWPVDRPDAPPADPMWGFSLITADGKDHALLSVFTDAAQAAAETGPSATRDWLYVRFALLLLAVGFLLWRALLTARTLPLRRWQALYRTWPLTGKLAIWALLLTVYHLAVWPPLIFLCWLIAAFLIAAEPHTGLMIAAAALPFHFQHKELRLAGAVWAVPPAQAALLATLLAALPALSQHAFRARPWRIRYTLKAIHPVRRSVFAARNGWYANLLVAAWIVISLLAARNVWHWPGYFEGLWQLVAVPALFYAGIRLLAVEPRQQRAVLTALFAGGAFAAGVGAVDWLIGGGVSADGVRRLMGITFSPNQTALYLLRTLLVGIGLLATCGLRRPALAAGCLLAAAALLLTASRGALLLGLPAGLLVMAAAGAGQDYFRPGKRSAVLLTVVTGLAAAVGLAFVLLYGERLLNLGTLHSRFAIWRDALALWRQYPLFGVGPGGFYWNYPAFLQPSPAADPNLLHAHSVWLEYATGWGVAGLLWLAALLAWTLSRLWRPSHGALTWRRTGLLAAIAAAFAHAQVDAFAALPELAAWNFTALALLAVPRGENE</sequence>
<feature type="transmembrane region" description="Helical" evidence="6">
    <location>
        <begin position="584"/>
        <end position="603"/>
    </location>
</feature>
<accession>A0A6B1D4L0</accession>
<evidence type="ECO:0000256" key="5">
    <source>
        <dbReference type="SAM" id="MobiDB-lite"/>
    </source>
</evidence>
<feature type="transmembrane region" description="Helical" evidence="6">
    <location>
        <begin position="702"/>
        <end position="721"/>
    </location>
</feature>
<feature type="transmembrane region" description="Helical" evidence="6">
    <location>
        <begin position="814"/>
        <end position="834"/>
    </location>
</feature>
<dbReference type="InterPro" id="IPR051923">
    <property type="entry name" value="Glycosyl_Hydrolase_39"/>
</dbReference>
<comment type="caution">
    <text evidence="8">The sequence shown here is derived from an EMBL/GenBank/DDBJ whole genome shotgun (WGS) entry which is preliminary data.</text>
</comment>
<feature type="transmembrane region" description="Helical" evidence="6">
    <location>
        <begin position="728"/>
        <end position="749"/>
    </location>
</feature>
<keyword evidence="2 6" id="KW-0812">Transmembrane</keyword>
<dbReference type="Pfam" id="PF04932">
    <property type="entry name" value="Wzy_C"/>
    <property type="match status" value="1"/>
</dbReference>
<feature type="transmembrane region" description="Helical" evidence="6">
    <location>
        <begin position="430"/>
        <end position="453"/>
    </location>
</feature>
<evidence type="ECO:0000256" key="6">
    <source>
        <dbReference type="SAM" id="Phobius"/>
    </source>
</evidence>
<dbReference type="InterPro" id="IPR017853">
    <property type="entry name" value="GH"/>
</dbReference>
<reference evidence="8" key="1">
    <citation type="submission" date="2019-09" db="EMBL/GenBank/DDBJ databases">
        <title>Characterisation of the sponge microbiome using genome-centric metagenomics.</title>
        <authorList>
            <person name="Engelberts J.P."/>
            <person name="Robbins S.J."/>
            <person name="De Goeij J.M."/>
            <person name="Aranda M."/>
            <person name="Bell S.C."/>
            <person name="Webster N.S."/>
        </authorList>
    </citation>
    <scope>NUCLEOTIDE SEQUENCE</scope>
    <source>
        <strain evidence="8">SB0661_bin_32</strain>
    </source>
</reference>
<feature type="transmembrane region" description="Helical" evidence="6">
    <location>
        <begin position="459"/>
        <end position="486"/>
    </location>
</feature>
<name>A0A6B1D4L0_9CHLR</name>
<dbReference type="Gene3D" id="3.20.20.80">
    <property type="entry name" value="Glycosidases"/>
    <property type="match status" value="1"/>
</dbReference>
<feature type="transmembrane region" description="Helical" evidence="6">
    <location>
        <begin position="615"/>
        <end position="635"/>
    </location>
</feature>
<dbReference type="AlphaFoldDB" id="A0A6B1D4L0"/>
<protein>
    <recommendedName>
        <fullName evidence="7">O-antigen ligase-related domain-containing protein</fullName>
    </recommendedName>
</protein>